<evidence type="ECO:0000313" key="7">
    <source>
        <dbReference type="Proteomes" id="UP001318040"/>
    </source>
</evidence>
<evidence type="ECO:0000256" key="4">
    <source>
        <dbReference type="ARBA" id="ARBA00023212"/>
    </source>
</evidence>
<dbReference type="KEGG" id="pmrn:116947584"/>
<feature type="region of interest" description="Disordered" evidence="5">
    <location>
        <begin position="1"/>
        <end position="22"/>
    </location>
</feature>
<feature type="domain" description="G2 and S phase-expressed protein 1 N-terminal" evidence="6">
    <location>
        <begin position="69"/>
        <end position="213"/>
    </location>
</feature>
<organism evidence="7 8">
    <name type="scientific">Petromyzon marinus</name>
    <name type="common">Sea lamprey</name>
    <dbReference type="NCBI Taxonomy" id="7757"/>
    <lineage>
        <taxon>Eukaryota</taxon>
        <taxon>Metazoa</taxon>
        <taxon>Chordata</taxon>
        <taxon>Craniata</taxon>
        <taxon>Vertebrata</taxon>
        <taxon>Cyclostomata</taxon>
        <taxon>Hyperoartia</taxon>
        <taxon>Petromyzontiformes</taxon>
        <taxon>Petromyzontidae</taxon>
        <taxon>Petromyzon</taxon>
    </lineage>
</organism>
<dbReference type="GO" id="GO:0015630">
    <property type="term" value="C:microtubule cytoskeleton"/>
    <property type="evidence" value="ECO:0007669"/>
    <property type="project" value="TreeGrafter"/>
</dbReference>
<dbReference type="Pfam" id="PF15259">
    <property type="entry name" value="GTSE1_N"/>
    <property type="match status" value="1"/>
</dbReference>
<dbReference type="Proteomes" id="UP001318040">
    <property type="component" value="Chromosome 30"/>
</dbReference>
<accession>A0AAJ7TMS8</accession>
<feature type="compositionally biased region" description="Polar residues" evidence="5">
    <location>
        <begin position="267"/>
        <end position="280"/>
    </location>
</feature>
<keyword evidence="4" id="KW-0206">Cytoskeleton</keyword>
<dbReference type="GO" id="GO:0008017">
    <property type="term" value="F:microtubule binding"/>
    <property type="evidence" value="ECO:0007669"/>
    <property type="project" value="TreeGrafter"/>
</dbReference>
<feature type="region of interest" description="Disordered" evidence="5">
    <location>
        <begin position="751"/>
        <end position="776"/>
    </location>
</feature>
<dbReference type="RefSeq" id="XP_032819392.1">
    <property type="nucleotide sequence ID" value="XM_032963501.1"/>
</dbReference>
<feature type="compositionally biased region" description="Low complexity" evidence="5">
    <location>
        <begin position="343"/>
        <end position="360"/>
    </location>
</feature>
<keyword evidence="2" id="KW-0963">Cytoplasm</keyword>
<evidence type="ECO:0000256" key="3">
    <source>
        <dbReference type="ARBA" id="ARBA00022553"/>
    </source>
</evidence>
<keyword evidence="3" id="KW-0597">Phosphoprotein</keyword>
<feature type="compositionally biased region" description="Gly residues" evidence="5">
    <location>
        <begin position="457"/>
        <end position="466"/>
    </location>
</feature>
<feature type="compositionally biased region" description="Low complexity" evidence="5">
    <location>
        <begin position="666"/>
        <end position="676"/>
    </location>
</feature>
<reference evidence="8" key="1">
    <citation type="submission" date="2025-08" db="UniProtKB">
        <authorList>
            <consortium name="RefSeq"/>
        </authorList>
    </citation>
    <scope>IDENTIFICATION</scope>
    <source>
        <tissue evidence="8">Sperm</tissue>
    </source>
</reference>
<sequence length="809" mass="82650">MPTPGFASPEASSPRRCRPGGAMKLKGQGCLLDITNSPVTASTTPLGTKVWGPGSKAPAGPGRAEEPAFITDETFDFDFVLSPTSQERGDEGDVEEEEDDDDEVFFGPMGHREKCIMVGKGLQQQDLGPEPHWSPLTGDKFVQVCKEATLLALHMEKACVAGEAPAAGHVSRSSRSKARARVVERFVEESCSKLKLLEAVRAPAQPRTPRQETSLPRGPAPGIGDCPDSDRRVAGDGEEGEVSGAGLESERPQPQPSTNATRVGAQQLPSCTSAVMATQASDDDGGEERPLVSCPVLEDDTLDAPASSSLLLPSRTKLRRALGLRPPAPVGGTRPPPGQQKISSSSSSGSCSSLLGLGSSHRASPRGSSTASAATGGRRLQGVLRPPTGHPVQPGGLPRPLSLSGQQAPASRSHPARASALPSRRAGSASDGSVIPGGKRVPSTGQLAQRRSDRGGGRAAAGGEGRGTPVPPSGTGDAARAVGMGSARHPATPSKEGRESAAALSGDVASGETRGVCRAGKPRGVAAGGKPSEAGTPVKLLRGQRLSALGSTDRPPAVFVTPSKPPPRSTIPTPVVGSRGGAVVPPGSTPASVTRRRSCIPAITPIRTPASLRPRRDPDGIVAAAAIAVRADAEGETADTQAPSQLLFSPPATDSLHATTRGGGRPCSCRRSPRTGASAGAPLIPVEASSSIISLSPDSDVPLQNVVVNLFGSVAALEQLESLLPAETFASQGDASGDLLCGFAAEKSTQAEERPLIDLSDSPDARDGGGGGSGNSKELIDLSSPLINLGQRSSAECLLINIDSPLLKF</sequence>
<feature type="region of interest" description="Disordered" evidence="5">
    <location>
        <begin position="41"/>
        <end position="65"/>
    </location>
</feature>
<feature type="compositionally biased region" description="Polar residues" evidence="5">
    <location>
        <begin position="638"/>
        <end position="647"/>
    </location>
</feature>
<evidence type="ECO:0000256" key="1">
    <source>
        <dbReference type="ARBA" id="ARBA00004245"/>
    </source>
</evidence>
<gene>
    <name evidence="8" type="primary">GTSE1</name>
</gene>
<name>A0AAJ7TMS8_PETMA</name>
<evidence type="ECO:0000313" key="8">
    <source>
        <dbReference type="RefSeq" id="XP_032819392.1"/>
    </source>
</evidence>
<proteinExistence type="predicted"/>
<feature type="compositionally biased region" description="Low complexity" evidence="5">
    <location>
        <begin position="408"/>
        <end position="430"/>
    </location>
</feature>
<evidence type="ECO:0000256" key="5">
    <source>
        <dbReference type="SAM" id="MobiDB-lite"/>
    </source>
</evidence>
<dbReference type="InterPro" id="IPR026657">
    <property type="entry name" value="DDA3/GTSE-1"/>
</dbReference>
<protein>
    <submittedName>
        <fullName evidence="8">G2 and S phase-expressed protein 1 isoform X1</fullName>
    </submittedName>
</protein>
<feature type="region of interest" description="Disordered" evidence="5">
    <location>
        <begin position="634"/>
        <end position="681"/>
    </location>
</feature>
<dbReference type="InterPro" id="IPR032768">
    <property type="entry name" value="GTSE1_N"/>
</dbReference>
<keyword evidence="7" id="KW-1185">Reference proteome</keyword>
<feature type="compositionally biased region" description="Acidic residues" evidence="5">
    <location>
        <begin position="90"/>
        <end position="101"/>
    </location>
</feature>
<comment type="subcellular location">
    <subcellularLocation>
        <location evidence="1">Cytoplasm</location>
        <location evidence="1">Cytoskeleton</location>
    </subcellularLocation>
</comment>
<evidence type="ECO:0000259" key="6">
    <source>
        <dbReference type="Pfam" id="PF15259"/>
    </source>
</evidence>
<evidence type="ECO:0000256" key="2">
    <source>
        <dbReference type="ARBA" id="ARBA00022490"/>
    </source>
</evidence>
<dbReference type="PANTHER" id="PTHR21584">
    <property type="entry name" value="DIFFERENTIAL DISPLAY AND ACTIVATED BY P53 DDA3 /G2 S PHASE EXPRESSED 1"/>
    <property type="match status" value="1"/>
</dbReference>
<feature type="region of interest" description="Disordered" evidence="5">
    <location>
        <begin position="202"/>
        <end position="615"/>
    </location>
</feature>
<feature type="compositionally biased region" description="Low complexity" evidence="5">
    <location>
        <begin position="303"/>
        <end position="314"/>
    </location>
</feature>
<feature type="region of interest" description="Disordered" evidence="5">
    <location>
        <begin position="81"/>
        <end position="101"/>
    </location>
</feature>
<dbReference type="PANTHER" id="PTHR21584:SF9">
    <property type="entry name" value="G2 AND S PHASE-EXPRESSED PROTEIN 1 N-TERMINAL DOMAIN-CONTAINING PROTEIN"/>
    <property type="match status" value="1"/>
</dbReference>
<feature type="compositionally biased region" description="Pro residues" evidence="5">
    <location>
        <begin position="326"/>
        <end position="338"/>
    </location>
</feature>
<dbReference type="AlphaFoldDB" id="A0AAJ7TMS8"/>